<reference evidence="8" key="1">
    <citation type="journal article" date="2015" name="Nature">
        <title>Complex archaea that bridge the gap between prokaryotes and eukaryotes.</title>
        <authorList>
            <person name="Spang A."/>
            <person name="Saw J.H."/>
            <person name="Jorgensen S.L."/>
            <person name="Zaremba-Niedzwiedzka K."/>
            <person name="Martijn J."/>
            <person name="Lind A.E."/>
            <person name="van Eijk R."/>
            <person name="Schleper C."/>
            <person name="Guy L."/>
            <person name="Ettema T.J."/>
        </authorList>
    </citation>
    <scope>NUCLEOTIDE SEQUENCE</scope>
</reference>
<dbReference type="InterPro" id="IPR020069">
    <property type="entry name" value="Ribosomal_bL9_C"/>
</dbReference>
<dbReference type="InterPro" id="IPR009027">
    <property type="entry name" value="Ribosomal_bL9/RNase_H1_N"/>
</dbReference>
<evidence type="ECO:0000256" key="3">
    <source>
        <dbReference type="ARBA" id="ARBA00022884"/>
    </source>
</evidence>
<evidence type="ECO:0000259" key="7">
    <source>
        <dbReference type="Pfam" id="PF03948"/>
    </source>
</evidence>
<evidence type="ECO:0000256" key="2">
    <source>
        <dbReference type="ARBA" id="ARBA00022730"/>
    </source>
</evidence>
<keyword evidence="4" id="KW-0689">Ribosomal protein</keyword>
<comment type="similarity">
    <text evidence="1">Belongs to the bacterial ribosomal protein bL9 family.</text>
</comment>
<keyword evidence="2" id="KW-0699">rRNA-binding</keyword>
<comment type="caution">
    <text evidence="8">The sequence shown here is derived from an EMBL/GenBank/DDBJ whole genome shotgun (WGS) entry which is preliminary data.</text>
</comment>
<gene>
    <name evidence="8" type="ORF">LCGC14_2033800</name>
</gene>
<name>A0A0F9ETU3_9ZZZZ</name>
<dbReference type="GO" id="GO:1990904">
    <property type="term" value="C:ribonucleoprotein complex"/>
    <property type="evidence" value="ECO:0007669"/>
    <property type="project" value="UniProtKB-KW"/>
</dbReference>
<dbReference type="Pfam" id="PF01281">
    <property type="entry name" value="Ribosomal_L9_N"/>
    <property type="match status" value="1"/>
</dbReference>
<dbReference type="Gene3D" id="3.10.430.100">
    <property type="entry name" value="Ribosomal protein L9, C-terminal domain"/>
    <property type="match status" value="1"/>
</dbReference>
<dbReference type="InterPro" id="IPR020594">
    <property type="entry name" value="Ribosomal_bL9_bac/chp"/>
</dbReference>
<dbReference type="GO" id="GO:0006412">
    <property type="term" value="P:translation"/>
    <property type="evidence" value="ECO:0007669"/>
    <property type="project" value="InterPro"/>
</dbReference>
<organism evidence="8">
    <name type="scientific">marine sediment metagenome</name>
    <dbReference type="NCBI Taxonomy" id="412755"/>
    <lineage>
        <taxon>unclassified sequences</taxon>
        <taxon>metagenomes</taxon>
        <taxon>ecological metagenomes</taxon>
    </lineage>
</organism>
<dbReference type="SUPFAM" id="SSF55653">
    <property type="entry name" value="Ribosomal protein L9 C-domain"/>
    <property type="match status" value="1"/>
</dbReference>
<dbReference type="Pfam" id="PF03948">
    <property type="entry name" value="Ribosomal_L9_C"/>
    <property type="match status" value="1"/>
</dbReference>
<dbReference type="GO" id="GO:0019843">
    <property type="term" value="F:rRNA binding"/>
    <property type="evidence" value="ECO:0007669"/>
    <property type="project" value="UniProtKB-KW"/>
</dbReference>
<dbReference type="EMBL" id="LAZR01023720">
    <property type="protein sequence ID" value="KKL77548.1"/>
    <property type="molecule type" value="Genomic_DNA"/>
</dbReference>
<dbReference type="PANTHER" id="PTHR21368">
    <property type="entry name" value="50S RIBOSOMAL PROTEIN L9"/>
    <property type="match status" value="1"/>
</dbReference>
<dbReference type="InterPro" id="IPR036791">
    <property type="entry name" value="Ribosomal_bL9_C_sf"/>
</dbReference>
<evidence type="ECO:0000313" key="8">
    <source>
        <dbReference type="EMBL" id="KKL77548.1"/>
    </source>
</evidence>
<dbReference type="HAMAP" id="MF_00503">
    <property type="entry name" value="Ribosomal_bL9"/>
    <property type="match status" value="1"/>
</dbReference>
<dbReference type="AlphaFoldDB" id="A0A0F9ETU3"/>
<dbReference type="GO" id="GO:0003735">
    <property type="term" value="F:structural constituent of ribosome"/>
    <property type="evidence" value="ECO:0007669"/>
    <property type="project" value="InterPro"/>
</dbReference>
<evidence type="ECO:0000256" key="4">
    <source>
        <dbReference type="ARBA" id="ARBA00022980"/>
    </source>
</evidence>
<sequence>MKVILKEKINNLGNRGEIVEVADGYARNFLLRKKLVLMATSGNIRQWEERGRIIQQKKEKVKFKAQEIADKLKEAKLILSRERGEDGKLFGVITSQDIVQGIKKKFNMEIDHRKVDLKEPIRVIGVKEVFLKLHPEVEVPLRIEVKKAKARKSSKE</sequence>
<keyword evidence="5" id="KW-0687">Ribonucleoprotein</keyword>
<dbReference type="InterPro" id="IPR000244">
    <property type="entry name" value="Ribosomal_bL9"/>
</dbReference>
<feature type="domain" description="Large ribosomal subunit protein bL9 C-terminal" evidence="7">
    <location>
        <begin position="64"/>
        <end position="146"/>
    </location>
</feature>
<proteinExistence type="inferred from homology"/>
<dbReference type="GO" id="GO:0005840">
    <property type="term" value="C:ribosome"/>
    <property type="evidence" value="ECO:0007669"/>
    <property type="project" value="UniProtKB-KW"/>
</dbReference>
<dbReference type="Gene3D" id="3.40.5.10">
    <property type="entry name" value="Ribosomal protein L9, N-terminal domain"/>
    <property type="match status" value="1"/>
</dbReference>
<evidence type="ECO:0000256" key="1">
    <source>
        <dbReference type="ARBA" id="ARBA00010605"/>
    </source>
</evidence>
<dbReference type="InterPro" id="IPR036935">
    <property type="entry name" value="Ribosomal_bL9_N_sf"/>
</dbReference>
<evidence type="ECO:0008006" key="9">
    <source>
        <dbReference type="Google" id="ProtNLM"/>
    </source>
</evidence>
<evidence type="ECO:0000259" key="6">
    <source>
        <dbReference type="Pfam" id="PF01281"/>
    </source>
</evidence>
<dbReference type="InterPro" id="IPR020070">
    <property type="entry name" value="Ribosomal_bL9_N"/>
</dbReference>
<feature type="domain" description="Ribosomal protein L9" evidence="6">
    <location>
        <begin position="1"/>
        <end position="46"/>
    </location>
</feature>
<dbReference type="SUPFAM" id="SSF55658">
    <property type="entry name" value="L9 N-domain-like"/>
    <property type="match status" value="1"/>
</dbReference>
<keyword evidence="3" id="KW-0694">RNA-binding</keyword>
<protein>
    <recommendedName>
        <fullName evidence="9">Ribosomal protein L9 domain-containing protein</fullName>
    </recommendedName>
</protein>
<dbReference type="NCBIfam" id="TIGR00158">
    <property type="entry name" value="L9"/>
    <property type="match status" value="1"/>
</dbReference>
<evidence type="ECO:0000256" key="5">
    <source>
        <dbReference type="ARBA" id="ARBA00023274"/>
    </source>
</evidence>
<accession>A0A0F9ETU3</accession>